<accession>A0A2N9JDF1</accession>
<organism evidence="1 2">
    <name type="scientific">Micropruina glycogenica</name>
    <dbReference type="NCBI Taxonomy" id="75385"/>
    <lineage>
        <taxon>Bacteria</taxon>
        <taxon>Bacillati</taxon>
        <taxon>Actinomycetota</taxon>
        <taxon>Actinomycetes</taxon>
        <taxon>Propionibacteriales</taxon>
        <taxon>Nocardioidaceae</taxon>
        <taxon>Micropruina</taxon>
    </lineage>
</organism>
<dbReference type="AlphaFoldDB" id="A0A2N9JDF1"/>
<evidence type="ECO:0000313" key="2">
    <source>
        <dbReference type="Proteomes" id="UP000238164"/>
    </source>
</evidence>
<evidence type="ECO:0000313" key="1">
    <source>
        <dbReference type="EMBL" id="SPD85495.1"/>
    </source>
</evidence>
<name>A0A2N9JDF1_9ACTN</name>
<gene>
    <name evidence="1" type="ORF">MPLG2_0459</name>
</gene>
<dbReference type="Proteomes" id="UP000238164">
    <property type="component" value="Chromosome 1"/>
</dbReference>
<reference evidence="1 2" key="1">
    <citation type="submission" date="2018-02" db="EMBL/GenBank/DDBJ databases">
        <authorList>
            <person name="Cohen D.B."/>
            <person name="Kent A.D."/>
        </authorList>
    </citation>
    <scope>NUCLEOTIDE SEQUENCE [LARGE SCALE GENOMIC DNA]</scope>
    <source>
        <strain evidence="1">1</strain>
    </source>
</reference>
<dbReference type="KEGG" id="mgg:MPLG2_0459"/>
<protein>
    <submittedName>
        <fullName evidence="1">Uncharacterized protein</fullName>
    </submittedName>
</protein>
<keyword evidence="2" id="KW-1185">Reference proteome</keyword>
<dbReference type="EMBL" id="LT985188">
    <property type="protein sequence ID" value="SPD85495.1"/>
    <property type="molecule type" value="Genomic_DNA"/>
</dbReference>
<sequence>MPSWDFQRTVAAVILDVTQEDGFALAGSGAIREHGLTDRPFRGLRCCTYVARLGPLGRV</sequence>
<proteinExistence type="predicted"/>